<keyword evidence="9" id="KW-1185">Reference proteome</keyword>
<dbReference type="EMBL" id="FXSZ01000006">
    <property type="protein sequence ID" value="SMO68108.1"/>
    <property type="molecule type" value="Genomic_DNA"/>
</dbReference>
<name>A0A521D8S4_9SPHI</name>
<feature type="domain" description="Lipopolysaccharide assembly protein A" evidence="7">
    <location>
        <begin position="21"/>
        <end position="59"/>
    </location>
</feature>
<evidence type="ECO:0000259" key="7">
    <source>
        <dbReference type="Pfam" id="PF06305"/>
    </source>
</evidence>
<accession>A0A521D8S4</accession>
<evidence type="ECO:0000313" key="9">
    <source>
        <dbReference type="Proteomes" id="UP000315971"/>
    </source>
</evidence>
<keyword evidence="4 6" id="KW-0472">Membrane</keyword>
<reference evidence="8 9" key="1">
    <citation type="submission" date="2017-05" db="EMBL/GenBank/DDBJ databases">
        <authorList>
            <person name="Varghese N."/>
            <person name="Submissions S."/>
        </authorList>
    </citation>
    <scope>NUCLEOTIDE SEQUENCE [LARGE SCALE GENOMIC DNA]</scope>
    <source>
        <strain evidence="8 9">DSM 21342</strain>
    </source>
</reference>
<sequence length="89" mass="10070">MNLKTFLIIFITVIITIVFMQNTDEITIKLLAWDVRISKVMILASMALMGFILGLLMGYRGKRKAIDAQNTLPTSGNSELSDDDRDYIK</sequence>
<proteinExistence type="predicted"/>
<dbReference type="InterPro" id="IPR010445">
    <property type="entry name" value="LapA_dom"/>
</dbReference>
<gene>
    <name evidence="8" type="ORF">SAMN06265350_10673</name>
</gene>
<evidence type="ECO:0000313" key="8">
    <source>
        <dbReference type="EMBL" id="SMO68108.1"/>
    </source>
</evidence>
<evidence type="ECO:0000256" key="2">
    <source>
        <dbReference type="ARBA" id="ARBA00022692"/>
    </source>
</evidence>
<evidence type="ECO:0000256" key="4">
    <source>
        <dbReference type="ARBA" id="ARBA00023136"/>
    </source>
</evidence>
<feature type="compositionally biased region" description="Polar residues" evidence="5">
    <location>
        <begin position="70"/>
        <end position="79"/>
    </location>
</feature>
<protein>
    <recommendedName>
        <fullName evidence="7">Lipopolysaccharide assembly protein A domain-containing protein</fullName>
    </recommendedName>
</protein>
<dbReference type="Pfam" id="PF06305">
    <property type="entry name" value="LapA_dom"/>
    <property type="match status" value="1"/>
</dbReference>
<keyword evidence="3 6" id="KW-1133">Transmembrane helix</keyword>
<feature type="compositionally biased region" description="Acidic residues" evidence="5">
    <location>
        <begin position="80"/>
        <end position="89"/>
    </location>
</feature>
<evidence type="ECO:0000256" key="5">
    <source>
        <dbReference type="SAM" id="MobiDB-lite"/>
    </source>
</evidence>
<evidence type="ECO:0000256" key="6">
    <source>
        <dbReference type="SAM" id="Phobius"/>
    </source>
</evidence>
<keyword evidence="2 6" id="KW-0812">Transmembrane</keyword>
<keyword evidence="1" id="KW-1003">Cell membrane</keyword>
<dbReference type="RefSeq" id="WP_142604007.1">
    <property type="nucleotide sequence ID" value="NZ_FXSZ01000006.1"/>
</dbReference>
<dbReference type="AlphaFoldDB" id="A0A521D8S4"/>
<feature type="region of interest" description="Disordered" evidence="5">
    <location>
        <begin position="70"/>
        <end position="89"/>
    </location>
</feature>
<dbReference type="GO" id="GO:0005886">
    <property type="term" value="C:plasma membrane"/>
    <property type="evidence" value="ECO:0007669"/>
    <property type="project" value="InterPro"/>
</dbReference>
<dbReference type="OrthoDB" id="798432at2"/>
<feature type="transmembrane region" description="Helical" evidence="6">
    <location>
        <begin position="41"/>
        <end position="59"/>
    </location>
</feature>
<feature type="transmembrane region" description="Helical" evidence="6">
    <location>
        <begin position="5"/>
        <end position="21"/>
    </location>
</feature>
<organism evidence="8 9">
    <name type="scientific">Solitalea koreensis</name>
    <dbReference type="NCBI Taxonomy" id="543615"/>
    <lineage>
        <taxon>Bacteria</taxon>
        <taxon>Pseudomonadati</taxon>
        <taxon>Bacteroidota</taxon>
        <taxon>Sphingobacteriia</taxon>
        <taxon>Sphingobacteriales</taxon>
        <taxon>Sphingobacteriaceae</taxon>
        <taxon>Solitalea</taxon>
    </lineage>
</organism>
<dbReference type="Proteomes" id="UP000315971">
    <property type="component" value="Unassembled WGS sequence"/>
</dbReference>
<evidence type="ECO:0000256" key="1">
    <source>
        <dbReference type="ARBA" id="ARBA00022475"/>
    </source>
</evidence>
<evidence type="ECO:0000256" key="3">
    <source>
        <dbReference type="ARBA" id="ARBA00022989"/>
    </source>
</evidence>